<reference evidence="2" key="1">
    <citation type="submission" date="2018-02" db="EMBL/GenBank/DDBJ databases">
        <authorList>
            <person name="Hausmann B."/>
        </authorList>
    </citation>
    <scope>NUCLEOTIDE SEQUENCE [LARGE SCALE GENOMIC DNA]</scope>
    <source>
        <strain evidence="2">Peat soil MAG SbA1</strain>
    </source>
</reference>
<accession>A0A2U3L4C0</accession>
<dbReference type="Proteomes" id="UP000238701">
    <property type="component" value="Unassembled WGS sequence"/>
</dbReference>
<dbReference type="EMBL" id="OMOD01000164">
    <property type="protein sequence ID" value="SPF46773.1"/>
    <property type="molecule type" value="Genomic_DNA"/>
</dbReference>
<protein>
    <recommendedName>
        <fullName evidence="3">Porin</fullName>
    </recommendedName>
</protein>
<gene>
    <name evidence="1" type="ORF">SBA1_680027</name>
</gene>
<sequence>MIASEMSAQRGVLLCLFGQFVLVGVMLASPLFLLAQSNGNAPPASSPSEVHKSWWRDITADGFMSLSYTYNTNDPIPRLNQFRVFDFNDDDPQLDVAQLVIQHPVAESGQFGFRLNMIAGSGVPEITAAYGMFRDTHTGIAHHFDIPELYLSYVVPVGKGLRFDLGKFVTPFGYEVIGGYDGYNDNFSRGFTFGYGIPFTHTGVKAGYSFTSRISGAAFLTNGCDAVSRLNGGVTAIAQITAVTSRTTNVSFTFLHGPEKPHNDHDQRSLYELTGSWKVLPRLNFGFDGLYADQDHAASNGSDAIWKGLAGYSKYNFTKEFSLAFRGEVFADIGGSRTGTSQTLRGFTLTPEYVLPARLSRLKSELRHFDGKFVTRGEFRKDFSDQNTFRQGTGFTNHQFTTAVNLIYLF</sequence>
<evidence type="ECO:0008006" key="3">
    <source>
        <dbReference type="Google" id="ProtNLM"/>
    </source>
</evidence>
<organism evidence="1 2">
    <name type="scientific">Candidatus Sulfotelmatobacter kueseliae</name>
    <dbReference type="NCBI Taxonomy" id="2042962"/>
    <lineage>
        <taxon>Bacteria</taxon>
        <taxon>Pseudomonadati</taxon>
        <taxon>Acidobacteriota</taxon>
        <taxon>Terriglobia</taxon>
        <taxon>Terriglobales</taxon>
        <taxon>Candidatus Korobacteraceae</taxon>
        <taxon>Candidatus Sulfotelmatobacter</taxon>
    </lineage>
</organism>
<evidence type="ECO:0000313" key="2">
    <source>
        <dbReference type="Proteomes" id="UP000238701"/>
    </source>
</evidence>
<dbReference type="InterPro" id="IPR011486">
    <property type="entry name" value="BBP2"/>
</dbReference>
<evidence type="ECO:0000313" key="1">
    <source>
        <dbReference type="EMBL" id="SPF46773.1"/>
    </source>
</evidence>
<proteinExistence type="predicted"/>
<dbReference type="OrthoDB" id="111111at2"/>
<name>A0A2U3L4C0_9BACT</name>
<dbReference type="Pfam" id="PF07642">
    <property type="entry name" value="BBP2"/>
    <property type="match status" value="1"/>
</dbReference>
<dbReference type="AlphaFoldDB" id="A0A2U3L4C0"/>